<sequence>MASPELIEDAVAEILLRIPPEEPGDLVRASVVHKQWRRILTDPAFLRRYREFHRTPPLLGFFHNHPLEDVGRTPRFVATTGASLLPVPEFDGEDWWVMNCHHGRVLIDVGRSGDGLVVWDPITGDRHRVPQPDSLRGNLYSPAVLCGVGNCNHLNCHGGPFLVVGVGITDGVIQVFVYSSETSAWTQPASVDAGGVNYTGAQNGTLIGDELYFTLGWGDAILKYDLINGNHTIAPQELTENAIVEILLRVPPDEPMDLVCASLVHKSWHRILADPAFLCRYRELHRVPPLLGFFHNHPPADVGPMPRFVATTRASPFDQPDFDGEEWWAMNCHHGRVLVDVGDSGDGLVVWDPITGDQKRVYRPDSLCGTFYSPAVLCAVGSCNHLNCHGGPFLVVGVGFAAGVIQVFVYSSESGAWTQPASLDSPGVNYMGAQNVVHHVLVMFYSDMVNLCLGRS</sequence>
<dbReference type="Pfam" id="PF00646">
    <property type="entry name" value="F-box"/>
    <property type="match status" value="2"/>
</dbReference>
<comment type="caution">
    <text evidence="2">The sequence shown here is derived from an EMBL/GenBank/DDBJ whole genome shotgun (WGS) entry which is preliminary data.</text>
</comment>
<organism evidence="2 3">
    <name type="scientific">Eragrostis curvula</name>
    <name type="common">weeping love grass</name>
    <dbReference type="NCBI Taxonomy" id="38414"/>
    <lineage>
        <taxon>Eukaryota</taxon>
        <taxon>Viridiplantae</taxon>
        <taxon>Streptophyta</taxon>
        <taxon>Embryophyta</taxon>
        <taxon>Tracheophyta</taxon>
        <taxon>Spermatophyta</taxon>
        <taxon>Magnoliopsida</taxon>
        <taxon>Liliopsida</taxon>
        <taxon>Poales</taxon>
        <taxon>Poaceae</taxon>
        <taxon>PACMAD clade</taxon>
        <taxon>Chloridoideae</taxon>
        <taxon>Eragrostideae</taxon>
        <taxon>Eragrostidinae</taxon>
        <taxon>Eragrostis</taxon>
    </lineage>
</organism>
<feature type="non-terminal residue" evidence="2">
    <location>
        <position position="1"/>
    </location>
</feature>
<protein>
    <recommendedName>
        <fullName evidence="1">F-box domain-containing protein</fullName>
    </recommendedName>
</protein>
<gene>
    <name evidence="2" type="ORF">EJB05_14257</name>
</gene>
<reference evidence="2 3" key="1">
    <citation type="journal article" date="2019" name="Sci. Rep.">
        <title>A high-quality genome of Eragrostis curvula grass provides insights into Poaceae evolution and supports new strategies to enhance forage quality.</title>
        <authorList>
            <person name="Carballo J."/>
            <person name="Santos B.A.C.M."/>
            <person name="Zappacosta D."/>
            <person name="Garbus I."/>
            <person name="Selva J.P."/>
            <person name="Gallo C.A."/>
            <person name="Diaz A."/>
            <person name="Albertini E."/>
            <person name="Caccamo M."/>
            <person name="Echenique V."/>
        </authorList>
    </citation>
    <scope>NUCLEOTIDE SEQUENCE [LARGE SCALE GENOMIC DNA]</scope>
    <source>
        <strain evidence="3">cv. Victoria</strain>
        <tissue evidence="2">Leaf</tissue>
    </source>
</reference>
<dbReference type="InterPro" id="IPR001810">
    <property type="entry name" value="F-box_dom"/>
</dbReference>
<proteinExistence type="predicted"/>
<feature type="domain" description="F-box" evidence="1">
    <location>
        <begin position="8"/>
        <end position="47"/>
    </location>
</feature>
<evidence type="ECO:0000313" key="3">
    <source>
        <dbReference type="Proteomes" id="UP000324897"/>
    </source>
</evidence>
<name>A0A5J9W093_9POAL</name>
<accession>A0A5J9W093</accession>
<dbReference type="PANTHER" id="PTHR32133:SF408">
    <property type="entry name" value="OS07G0120400 PROTEIN"/>
    <property type="match status" value="1"/>
</dbReference>
<evidence type="ECO:0000313" key="2">
    <source>
        <dbReference type="EMBL" id="TVU40780.1"/>
    </source>
</evidence>
<dbReference type="Proteomes" id="UP000324897">
    <property type="component" value="Chromosome 4"/>
</dbReference>
<keyword evidence="3" id="KW-1185">Reference proteome</keyword>
<dbReference type="SUPFAM" id="SSF50998">
    <property type="entry name" value="Quinoprotein alcohol dehydrogenase-like"/>
    <property type="match status" value="1"/>
</dbReference>
<dbReference type="InterPro" id="IPR036047">
    <property type="entry name" value="F-box-like_dom_sf"/>
</dbReference>
<feature type="domain" description="F-box" evidence="1">
    <location>
        <begin position="238"/>
        <end position="278"/>
    </location>
</feature>
<dbReference type="SUPFAM" id="SSF81383">
    <property type="entry name" value="F-box domain"/>
    <property type="match status" value="2"/>
</dbReference>
<dbReference type="OrthoDB" id="618709at2759"/>
<dbReference type="AlphaFoldDB" id="A0A5J9W093"/>
<dbReference type="EMBL" id="RWGY01000007">
    <property type="protein sequence ID" value="TVU40780.1"/>
    <property type="molecule type" value="Genomic_DNA"/>
</dbReference>
<dbReference type="InterPro" id="IPR011047">
    <property type="entry name" value="Quinoprotein_ADH-like_sf"/>
</dbReference>
<dbReference type="Gramene" id="TVU40780">
    <property type="protein sequence ID" value="TVU40780"/>
    <property type="gene ID" value="EJB05_14257"/>
</dbReference>
<dbReference type="PANTHER" id="PTHR32133">
    <property type="entry name" value="OS07G0120400 PROTEIN"/>
    <property type="match status" value="1"/>
</dbReference>
<evidence type="ECO:0000259" key="1">
    <source>
        <dbReference type="Pfam" id="PF00646"/>
    </source>
</evidence>